<sequence>MTIIIKELVRRKLKQISYNDLLDHSHQYGFSISKEQAKQISHYLKHYNGDPFKHDDREAMFRELANITDLETARAARKLLNELIKSYGLEYLFE</sequence>
<accession>A0ABR5MJU9</accession>
<gene>
    <name evidence="1" type="ORF">AFL42_08060</name>
</gene>
<reference evidence="1 2" key="1">
    <citation type="submission" date="2015-07" db="EMBL/GenBank/DDBJ databases">
        <title>High-quality draft genome sequence of Oceanobacillus caeni HM6, a bacillus isolated from a human feces.</title>
        <authorList>
            <person name="Kumar J."/>
            <person name="Verma M.K."/>
            <person name="Pandey R."/>
            <person name="Bhambi M."/>
            <person name="Chauhan N."/>
        </authorList>
    </citation>
    <scope>NUCLEOTIDE SEQUENCE [LARGE SCALE GENOMIC DNA]</scope>
    <source>
        <strain evidence="1 2">HM6</strain>
    </source>
</reference>
<dbReference type="RefSeq" id="WP_060668343.1">
    <property type="nucleotide sequence ID" value="NZ_LGTK01000021.1"/>
</dbReference>
<proteinExistence type="predicted"/>
<dbReference type="Pfam" id="PF11116">
    <property type="entry name" value="DUF2624"/>
    <property type="match status" value="1"/>
</dbReference>
<dbReference type="Proteomes" id="UP000037854">
    <property type="component" value="Unassembled WGS sequence"/>
</dbReference>
<evidence type="ECO:0000313" key="1">
    <source>
        <dbReference type="EMBL" id="KPH75891.1"/>
    </source>
</evidence>
<dbReference type="EMBL" id="LGTK01000021">
    <property type="protein sequence ID" value="KPH75891.1"/>
    <property type="molecule type" value="Genomic_DNA"/>
</dbReference>
<dbReference type="InterPro" id="IPR020277">
    <property type="entry name" value="DUF2624"/>
</dbReference>
<evidence type="ECO:0000313" key="2">
    <source>
        <dbReference type="Proteomes" id="UP000037854"/>
    </source>
</evidence>
<evidence type="ECO:0008006" key="3">
    <source>
        <dbReference type="Google" id="ProtNLM"/>
    </source>
</evidence>
<name>A0ABR5MJU9_9BACI</name>
<keyword evidence="2" id="KW-1185">Reference proteome</keyword>
<comment type="caution">
    <text evidence="1">The sequence shown here is derived from an EMBL/GenBank/DDBJ whole genome shotgun (WGS) entry which is preliminary data.</text>
</comment>
<protein>
    <recommendedName>
        <fullName evidence="3">DUF2624 domain-containing protein</fullName>
    </recommendedName>
</protein>
<organism evidence="1 2">
    <name type="scientific">Oceanobacillus caeni</name>
    <dbReference type="NCBI Taxonomy" id="405946"/>
    <lineage>
        <taxon>Bacteria</taxon>
        <taxon>Bacillati</taxon>
        <taxon>Bacillota</taxon>
        <taxon>Bacilli</taxon>
        <taxon>Bacillales</taxon>
        <taxon>Bacillaceae</taxon>
        <taxon>Oceanobacillus</taxon>
    </lineage>
</organism>